<evidence type="ECO:0000256" key="4">
    <source>
        <dbReference type="ARBA" id="ARBA00022729"/>
    </source>
</evidence>
<dbReference type="Proteomes" id="UP000219215">
    <property type="component" value="Chromosome DPRO"/>
</dbReference>
<dbReference type="Pfam" id="PF01103">
    <property type="entry name" value="Omp85"/>
    <property type="match status" value="1"/>
</dbReference>
<dbReference type="InterPro" id="IPR000184">
    <property type="entry name" value="Bac_surfAg_D15"/>
</dbReference>
<dbReference type="OrthoDB" id="9803054at2"/>
<dbReference type="Gene3D" id="2.40.160.50">
    <property type="entry name" value="membrane protein fhac: a member of the omp85/tpsb transporter family"/>
    <property type="match status" value="1"/>
</dbReference>
<sequence>MRFSLFRSYLIGFLAAVLLFTASTSQAAQNVSQDVKVAVLPFTINAGEDLAYLQDSLPELIADRLGEAGFQVVSSDVVDKLIADKGITSIDSGIAKELALQSGAAFSIYGDLNQIGENLSLDARLIDAYSDDPAKKISVTKEGLINLLPAVDALVERMRMDLLRLDVIGEVDVEGTKVLDKDVVLMRLTLQKGDLLTAKTVNTALKNIYDLGYFDDVRVKVTPADEGKRVTFVVEEKPRILAVGVTGSDNIDSEDIVEAMSTKKGGVVNPKVLAEDIRVIREMYRKDGYYKAKVTHEIEDAGNGTARLTLIVDEGRKLYIENVVIDGAEQVDPDDVKDVLALQERGMFSFITDTGVLKEELLERDTSAIQAFYQSKGFLNIKVGRPEVEIKEDGITVIYRVWEGDRYKMGATAFKGDLIEDTSKLLEVVSIDELQTEDEYFDRSVIQGDVAKLTSYYNDYGYAYADVKVHLQDDAATKSVGVVYTISKHQRVHIRRVLIEGNTRTRDNVILREMRLADGDLFSGKKLKRSYARLGNLNYFEKVDITPAPTGNPEEMDLIVKVKDKPTGNIGGGIGYSTYENVYIGGNITETNLFGKGYHLALNASFSGVSTKYALTFRNPHINDTDVGFTAEIHNREDEYNRYDKDSTGGSINFSYPIGEYTNLSWGYLAESYEIKNVDSEASDDVKEDEGSHFLSQLNGRFVRDTRDSNRATRTGTRTALTVLYGGGAIGGTDNFVKYMGEYNWWTPVFEEVVFHSKFWAGFVHKNFNGDEIPTDQRFDLGGIGDVRGYSRDKITPLDSSGDELGGTKAFYTNLELTRVINKEYGISGLVFFDAGNVWKEEETMFSSPTRHGESPVGGLYKSVGAGINWYSPMGPLALVYGYGLDQIGSSGRHKFEFTMGQQF</sequence>
<keyword evidence="4 9" id="KW-0732">Signal</keyword>
<evidence type="ECO:0000259" key="10">
    <source>
        <dbReference type="PROSITE" id="PS51779"/>
    </source>
</evidence>
<evidence type="ECO:0000256" key="1">
    <source>
        <dbReference type="ARBA" id="ARBA00004370"/>
    </source>
</evidence>
<dbReference type="KEGG" id="pprf:DPRO_0238"/>
<keyword evidence="5" id="KW-0677">Repeat</keyword>
<dbReference type="Gene3D" id="3.10.20.310">
    <property type="entry name" value="membrane protein fhac"/>
    <property type="match status" value="5"/>
</dbReference>
<dbReference type="PIRSF" id="PIRSF006076">
    <property type="entry name" value="OM_assembly_OMP85"/>
    <property type="match status" value="1"/>
</dbReference>
<dbReference type="GO" id="GO:0009279">
    <property type="term" value="C:cell outer membrane"/>
    <property type="evidence" value="ECO:0007669"/>
    <property type="project" value="UniProtKB-UniRule"/>
</dbReference>
<dbReference type="InterPro" id="IPR010827">
    <property type="entry name" value="BamA/TamA_POTRA"/>
</dbReference>
<keyword evidence="6" id="KW-0472">Membrane</keyword>
<evidence type="ECO:0000256" key="5">
    <source>
        <dbReference type="ARBA" id="ARBA00022737"/>
    </source>
</evidence>
<organism evidence="11 12">
    <name type="scientific">Pseudodesulfovibrio profundus</name>
    <dbReference type="NCBI Taxonomy" id="57320"/>
    <lineage>
        <taxon>Bacteria</taxon>
        <taxon>Pseudomonadati</taxon>
        <taxon>Thermodesulfobacteriota</taxon>
        <taxon>Desulfovibrionia</taxon>
        <taxon>Desulfovibrionales</taxon>
        <taxon>Desulfovibrionaceae</taxon>
    </lineage>
</organism>
<proteinExistence type="predicted"/>
<dbReference type="PANTHER" id="PTHR12815">
    <property type="entry name" value="SORTING AND ASSEMBLY MACHINERY SAMM50 PROTEIN FAMILY MEMBER"/>
    <property type="match status" value="1"/>
</dbReference>
<dbReference type="PANTHER" id="PTHR12815:SF47">
    <property type="entry name" value="TRANSLOCATION AND ASSEMBLY MODULE SUBUNIT TAMA"/>
    <property type="match status" value="1"/>
</dbReference>
<evidence type="ECO:0000256" key="8">
    <source>
        <dbReference type="NCBIfam" id="TIGR03303"/>
    </source>
</evidence>
<protein>
    <recommendedName>
        <fullName evidence="8">Outer membrane protein assembly factor BamA</fullName>
    </recommendedName>
</protein>
<accession>A0A2C8F4V3</accession>
<gene>
    <name evidence="11" type="primary">bamA</name>
    <name evidence="11" type="ORF">DPRO_0238</name>
</gene>
<dbReference type="InterPro" id="IPR034746">
    <property type="entry name" value="POTRA"/>
</dbReference>
<dbReference type="Gene3D" id="3.40.50.10610">
    <property type="entry name" value="ABC-type transport auxiliary lipoprotein component"/>
    <property type="match status" value="1"/>
</dbReference>
<keyword evidence="2" id="KW-1134">Transmembrane beta strand</keyword>
<dbReference type="InterPro" id="IPR039910">
    <property type="entry name" value="D15-like"/>
</dbReference>
<feature type="signal peptide" evidence="9">
    <location>
        <begin position="1"/>
        <end position="27"/>
    </location>
</feature>
<dbReference type="AlphaFoldDB" id="A0A2C8F4V3"/>
<keyword evidence="7" id="KW-0998">Cell outer membrane</keyword>
<keyword evidence="12" id="KW-1185">Reference proteome</keyword>
<keyword evidence="3" id="KW-0812">Transmembrane</keyword>
<evidence type="ECO:0000313" key="11">
    <source>
        <dbReference type="EMBL" id="SOB57117.1"/>
    </source>
</evidence>
<dbReference type="RefSeq" id="WP_097010427.1">
    <property type="nucleotide sequence ID" value="NZ_LT907975.1"/>
</dbReference>
<name>A0A2C8F4V3_9BACT</name>
<feature type="domain" description="POTRA" evidence="10">
    <location>
        <begin position="238"/>
        <end position="315"/>
    </location>
</feature>
<feature type="domain" description="POTRA" evidence="10">
    <location>
        <begin position="166"/>
        <end position="237"/>
    </location>
</feature>
<dbReference type="Pfam" id="PF07244">
    <property type="entry name" value="POTRA"/>
    <property type="match status" value="5"/>
</dbReference>
<evidence type="ECO:0000256" key="3">
    <source>
        <dbReference type="ARBA" id="ARBA00022692"/>
    </source>
</evidence>
<evidence type="ECO:0000256" key="9">
    <source>
        <dbReference type="SAM" id="SignalP"/>
    </source>
</evidence>
<feature type="domain" description="POTRA" evidence="10">
    <location>
        <begin position="492"/>
        <end position="565"/>
    </location>
</feature>
<dbReference type="GO" id="GO:0071709">
    <property type="term" value="P:membrane assembly"/>
    <property type="evidence" value="ECO:0007669"/>
    <property type="project" value="InterPro"/>
</dbReference>
<evidence type="ECO:0000256" key="6">
    <source>
        <dbReference type="ARBA" id="ARBA00023136"/>
    </source>
</evidence>
<dbReference type="PROSITE" id="PS51779">
    <property type="entry name" value="POTRA"/>
    <property type="match status" value="4"/>
</dbReference>
<feature type="chain" id="PRO_5012428844" description="Outer membrane protein assembly factor BamA" evidence="9">
    <location>
        <begin position="28"/>
        <end position="904"/>
    </location>
</feature>
<evidence type="ECO:0000256" key="2">
    <source>
        <dbReference type="ARBA" id="ARBA00022452"/>
    </source>
</evidence>
<evidence type="ECO:0000313" key="12">
    <source>
        <dbReference type="Proteomes" id="UP000219215"/>
    </source>
</evidence>
<dbReference type="EMBL" id="LT907975">
    <property type="protein sequence ID" value="SOB57117.1"/>
    <property type="molecule type" value="Genomic_DNA"/>
</dbReference>
<dbReference type="InterPro" id="IPR023707">
    <property type="entry name" value="OM_assembly_BamA"/>
</dbReference>
<feature type="domain" description="POTRA" evidence="10">
    <location>
        <begin position="318"/>
        <end position="404"/>
    </location>
</feature>
<comment type="subcellular location">
    <subcellularLocation>
        <location evidence="1">Membrane</location>
    </subcellularLocation>
</comment>
<evidence type="ECO:0000256" key="7">
    <source>
        <dbReference type="ARBA" id="ARBA00023237"/>
    </source>
</evidence>
<reference evidence="12" key="1">
    <citation type="submission" date="2017-09" db="EMBL/GenBank/DDBJ databases">
        <authorList>
            <person name="Regsiter A."/>
            <person name="William W."/>
        </authorList>
    </citation>
    <scope>NUCLEOTIDE SEQUENCE [LARGE SCALE GENOMIC DNA]</scope>
    <source>
        <strain evidence="12">500-1</strain>
    </source>
</reference>
<dbReference type="NCBIfam" id="TIGR03303">
    <property type="entry name" value="OM_YaeT"/>
    <property type="match status" value="1"/>
</dbReference>